<dbReference type="InterPro" id="IPR012338">
    <property type="entry name" value="Beta-lactam/transpept-like"/>
</dbReference>
<name>A0A401R6G0_STRNR</name>
<protein>
    <submittedName>
        <fullName evidence="2">Serine hydrolase</fullName>
    </submittedName>
</protein>
<dbReference type="Gene3D" id="3.40.710.10">
    <property type="entry name" value="DD-peptidase/beta-lactamase superfamily"/>
    <property type="match status" value="1"/>
</dbReference>
<dbReference type="SUPFAM" id="SSF56601">
    <property type="entry name" value="beta-lactamase/transpeptidase-like"/>
    <property type="match status" value="1"/>
</dbReference>
<comment type="caution">
    <text evidence="2">The sequence shown here is derived from an EMBL/GenBank/DDBJ whole genome shotgun (WGS) entry which is preliminary data.</text>
</comment>
<feature type="domain" description="Beta-lactamase class A catalytic" evidence="1">
    <location>
        <begin position="15"/>
        <end position="214"/>
    </location>
</feature>
<sequence>MLSVAVAPWQHPPVILRNADVPHYAASTMKVAVLAAVHRSGLALDTEVPVVNAFRSAVGGSYAHSRADDGDPEPWERLGRTAPLGWLADRMVSHSSNLASSLCLAAVGPVAVAEVWRRAGASAASGSPRGIEDAPARAAGLTNQVTAHDLVRLLTSLEPEVLARLEHNAHAVDLAAGLPPGTRLASKNGWITGVRHGAAVVHPPDAPPYVLAVCYTGPLADGRDAGDPAARLLARLSARVWDCRHRLADSPDDSF</sequence>
<evidence type="ECO:0000313" key="3">
    <source>
        <dbReference type="Proteomes" id="UP000288351"/>
    </source>
</evidence>
<dbReference type="Proteomes" id="UP000288351">
    <property type="component" value="Unassembled WGS sequence"/>
</dbReference>
<dbReference type="GO" id="GO:0008800">
    <property type="term" value="F:beta-lactamase activity"/>
    <property type="evidence" value="ECO:0007669"/>
    <property type="project" value="InterPro"/>
</dbReference>
<dbReference type="AlphaFoldDB" id="A0A401R6G0"/>
<dbReference type="InterPro" id="IPR000871">
    <property type="entry name" value="Beta-lactam_class-A"/>
</dbReference>
<evidence type="ECO:0000313" key="2">
    <source>
        <dbReference type="EMBL" id="GCB93188.1"/>
    </source>
</evidence>
<dbReference type="PANTHER" id="PTHR35333:SF3">
    <property type="entry name" value="BETA-LACTAMASE-TYPE TRANSPEPTIDASE FOLD CONTAINING PROTEIN"/>
    <property type="match status" value="1"/>
</dbReference>
<proteinExistence type="predicted"/>
<evidence type="ECO:0000259" key="1">
    <source>
        <dbReference type="Pfam" id="PF13354"/>
    </source>
</evidence>
<dbReference type="GO" id="GO:0030655">
    <property type="term" value="P:beta-lactam antibiotic catabolic process"/>
    <property type="evidence" value="ECO:0007669"/>
    <property type="project" value="InterPro"/>
</dbReference>
<dbReference type="Pfam" id="PF13354">
    <property type="entry name" value="Beta-lactamase2"/>
    <property type="match status" value="1"/>
</dbReference>
<reference evidence="2 3" key="1">
    <citation type="journal article" date="2019" name="Microbiol. Resour. Announc.">
        <title>Draft Genome Sequence of the Most Traditional epsilon-Poly-l-Lysine Producer, Streptomyces albulus NBRC14147.</title>
        <authorList>
            <person name="Yamanaka K."/>
            <person name="Hamano Y."/>
        </authorList>
    </citation>
    <scope>NUCLEOTIDE SEQUENCE [LARGE SCALE GENOMIC DNA]</scope>
    <source>
        <strain evidence="2 3">NBRC 14147</strain>
    </source>
</reference>
<dbReference type="RefSeq" id="WP_016577219.1">
    <property type="nucleotide sequence ID" value="NZ_BHXC01000007.1"/>
</dbReference>
<accession>A0A401R6G0</accession>
<gene>
    <name evidence="2" type="ORF">SALB_05968</name>
</gene>
<keyword evidence="2" id="KW-0378">Hydrolase</keyword>
<organism evidence="2 3">
    <name type="scientific">Streptomyces noursei</name>
    <name type="common">Streptomyces albulus</name>
    <dbReference type="NCBI Taxonomy" id="1971"/>
    <lineage>
        <taxon>Bacteria</taxon>
        <taxon>Bacillati</taxon>
        <taxon>Actinomycetota</taxon>
        <taxon>Actinomycetes</taxon>
        <taxon>Kitasatosporales</taxon>
        <taxon>Streptomycetaceae</taxon>
        <taxon>Streptomyces</taxon>
    </lineage>
</organism>
<dbReference type="InterPro" id="IPR045155">
    <property type="entry name" value="Beta-lactam_cat"/>
</dbReference>
<dbReference type="PANTHER" id="PTHR35333">
    <property type="entry name" value="BETA-LACTAMASE"/>
    <property type="match status" value="1"/>
</dbReference>
<dbReference type="EMBL" id="BHXC01000007">
    <property type="protein sequence ID" value="GCB93188.1"/>
    <property type="molecule type" value="Genomic_DNA"/>
</dbReference>
<dbReference type="GO" id="GO:0046677">
    <property type="term" value="P:response to antibiotic"/>
    <property type="evidence" value="ECO:0007669"/>
    <property type="project" value="InterPro"/>
</dbReference>